<organism evidence="3 4">
    <name type="scientific">Yoonia ponticola</name>
    <dbReference type="NCBI Taxonomy" id="1524255"/>
    <lineage>
        <taxon>Bacteria</taxon>
        <taxon>Pseudomonadati</taxon>
        <taxon>Pseudomonadota</taxon>
        <taxon>Alphaproteobacteria</taxon>
        <taxon>Rhodobacterales</taxon>
        <taxon>Paracoccaceae</taxon>
        <taxon>Yoonia</taxon>
    </lineage>
</organism>
<dbReference type="EMBL" id="JACIJM010000011">
    <property type="protein sequence ID" value="MBB5723508.1"/>
    <property type="molecule type" value="Genomic_DNA"/>
</dbReference>
<dbReference type="GO" id="GO:0005829">
    <property type="term" value="C:cytosol"/>
    <property type="evidence" value="ECO:0007669"/>
    <property type="project" value="TreeGrafter"/>
</dbReference>
<dbReference type="GO" id="GO:0005524">
    <property type="term" value="F:ATP binding"/>
    <property type="evidence" value="ECO:0007669"/>
    <property type="project" value="InterPro"/>
</dbReference>
<keyword evidence="3" id="KW-0347">Helicase</keyword>
<dbReference type="Gene3D" id="3.40.50.300">
    <property type="entry name" value="P-loop containing nucleotide triphosphate hydrolases"/>
    <property type="match status" value="2"/>
</dbReference>
<keyword evidence="3" id="KW-0378">Hydrolase</keyword>
<dbReference type="InterPro" id="IPR006935">
    <property type="entry name" value="Helicase/UvrB_N"/>
</dbReference>
<dbReference type="SUPFAM" id="SSF52540">
    <property type="entry name" value="P-loop containing nucleoside triphosphate hydrolases"/>
    <property type="match status" value="1"/>
</dbReference>
<dbReference type="PANTHER" id="PTHR47396">
    <property type="entry name" value="TYPE I RESTRICTION ENZYME ECOKI R PROTEIN"/>
    <property type="match status" value="1"/>
</dbReference>
<dbReference type="InterPro" id="IPR050742">
    <property type="entry name" value="Helicase_Restrict-Modif_Enz"/>
</dbReference>
<dbReference type="GO" id="GO:0004386">
    <property type="term" value="F:helicase activity"/>
    <property type="evidence" value="ECO:0007669"/>
    <property type="project" value="UniProtKB-KW"/>
</dbReference>
<dbReference type="PROSITE" id="PS51192">
    <property type="entry name" value="HELICASE_ATP_BIND_1"/>
    <property type="match status" value="1"/>
</dbReference>
<keyword evidence="3" id="KW-0547">Nucleotide-binding</keyword>
<gene>
    <name evidence="3" type="ORF">FHS72_003153</name>
</gene>
<evidence type="ECO:0000313" key="4">
    <source>
        <dbReference type="Proteomes" id="UP000535415"/>
    </source>
</evidence>
<dbReference type="CDD" id="cd18785">
    <property type="entry name" value="SF2_C"/>
    <property type="match status" value="1"/>
</dbReference>
<keyword evidence="3" id="KW-0067">ATP-binding</keyword>
<dbReference type="Proteomes" id="UP000535415">
    <property type="component" value="Unassembled WGS sequence"/>
</dbReference>
<dbReference type="PROSITE" id="PS51194">
    <property type="entry name" value="HELICASE_CTER"/>
    <property type="match status" value="1"/>
</dbReference>
<reference evidence="3 4" key="1">
    <citation type="submission" date="2020-08" db="EMBL/GenBank/DDBJ databases">
        <title>Genomic Encyclopedia of Type Strains, Phase IV (KMG-IV): sequencing the most valuable type-strain genomes for metagenomic binning, comparative biology and taxonomic classification.</title>
        <authorList>
            <person name="Goeker M."/>
        </authorList>
    </citation>
    <scope>NUCLEOTIDE SEQUENCE [LARGE SCALE GENOMIC DNA]</scope>
    <source>
        <strain evidence="3 4">DSM 101064</strain>
    </source>
</reference>
<evidence type="ECO:0000313" key="3">
    <source>
        <dbReference type="EMBL" id="MBB5723508.1"/>
    </source>
</evidence>
<dbReference type="PANTHER" id="PTHR47396:SF1">
    <property type="entry name" value="ATP-DEPENDENT HELICASE IRC3-RELATED"/>
    <property type="match status" value="1"/>
</dbReference>
<dbReference type="InterPro" id="IPR014001">
    <property type="entry name" value="Helicase_ATP-bd"/>
</dbReference>
<evidence type="ECO:0000259" key="2">
    <source>
        <dbReference type="PROSITE" id="PS51194"/>
    </source>
</evidence>
<dbReference type="SMART" id="SM00487">
    <property type="entry name" value="DEXDc"/>
    <property type="match status" value="1"/>
</dbReference>
<evidence type="ECO:0000259" key="1">
    <source>
        <dbReference type="PROSITE" id="PS51192"/>
    </source>
</evidence>
<dbReference type="GO" id="GO:0016787">
    <property type="term" value="F:hydrolase activity"/>
    <property type="evidence" value="ECO:0007669"/>
    <property type="project" value="InterPro"/>
</dbReference>
<dbReference type="RefSeq" id="WP_183530547.1">
    <property type="nucleotide sequence ID" value="NZ_JACIJM010000011.1"/>
</dbReference>
<feature type="domain" description="Helicase ATP-binding" evidence="1">
    <location>
        <begin position="153"/>
        <end position="324"/>
    </location>
</feature>
<feature type="domain" description="Helicase C-terminal" evidence="2">
    <location>
        <begin position="354"/>
        <end position="514"/>
    </location>
</feature>
<protein>
    <submittedName>
        <fullName evidence="3">Superfamily II DNA or RNA helicase</fullName>
    </submittedName>
</protein>
<dbReference type="CDD" id="cd17926">
    <property type="entry name" value="DEXHc_RE"/>
    <property type="match status" value="1"/>
</dbReference>
<dbReference type="InterPro" id="IPR001650">
    <property type="entry name" value="Helicase_C-like"/>
</dbReference>
<accession>A0A7W9BMZ1</accession>
<proteinExistence type="predicted"/>
<name>A0A7W9BMZ1_9RHOB</name>
<dbReference type="GO" id="GO:0003677">
    <property type="term" value="F:DNA binding"/>
    <property type="evidence" value="ECO:0007669"/>
    <property type="project" value="InterPro"/>
</dbReference>
<dbReference type="AlphaFoldDB" id="A0A7W9BMZ1"/>
<comment type="caution">
    <text evidence="3">The sequence shown here is derived from an EMBL/GenBank/DDBJ whole genome shotgun (WGS) entry which is preliminary data.</text>
</comment>
<sequence length="1096" mass="123636">MNLFPLWRGTIRVPALSTKTEKIGTSTLRHTLFESFETPAEIFDADIAGYKIIKTPCRPPFDEMRLRLKGSKRSPQDYLVLAITGPDDWHKLRHLSLFQLENTETLEQSIMNPEAVCKTWAGDFRFQEYDRDAEIAGLRRPQIGSLHAIAAHFAVGDEFDQATVVLPTGTGKTETMLASLVYRRIPKLLVIVPSDPLRTQIAKKFEHLGILRDIDCFPNEGFNPSVLTLKQGVSDPSRMSKMLAHANVIVTLPNTLASCSDAVFQLLCDSCSDLYVDEAHHVPASSWQRVKDRFLEKRIVQFTATPFRQDKKHMGGKIIFNYRLSDAQADGYYKPIRLEAVEEFGETKTRDTAIARKALEVLRSDIQQGHEHFMMARVTSRERADEVLKIYQTLAPEFHPVAIYTDTGRGPVNRAALESLMSLEADTTRIVVCVNMLGEGFDLPNLKVAAIHENHKSLAVTLQFVGRFTRKADKVGDAAVVVNLADSNAEKSLEALYAQGADWDRVISRLSEDKIDGELRLQDVIEGLKKSGTLHEKLSLWNLSPNLSTQVYQTKCESWDPRAYSEVLKGAGQYWHALSEDDNVLVVVGYLENRVKWGRYESLNESSYELLIAFWDQENETLFMNSSSYDAMKVGQVAKEICGKETELLTGDPIFRVLNNVELPLAKNLGSSRLGAISFTSYFGPNVTEGLASIEQRESALNNIACLGYEDGEKVLWGAAAKKGKIWQQSSGSIDDWMNWCSKTLKKLEDSSDDKTNITKGFLRPQALSAPYSEHPISIQWGEYLQSSYSNYLSVHFGSVVVPLYLVDVQVDELENDGAIIFSIFSDDHSSQFRFKIDEAVENGYSHEQISGEVVSFQISKERMRSFDEQMLVDPLLVRYADGTYSYNKFHIPFDLQADDFPKDRLEFIDWSGIQLNRESMGKQNKQDTVQYRTFEKLEGEFDLIFNDDGAGEAADLVGFKDVSNDEIQLTLIHCKNAKGAKTSGQIENLYTVCGQAQKSITVKHEGLVKLAKSLRSRHERWAKQGASRLLKGDWKTLSYFVEKSRKTRVSFQVIIVQPSVNEKTYSASMAKLLANTELFLKRTTEANFRFVGSEK</sequence>
<keyword evidence="4" id="KW-1185">Reference proteome</keyword>
<dbReference type="InterPro" id="IPR027417">
    <property type="entry name" value="P-loop_NTPase"/>
</dbReference>
<dbReference type="Pfam" id="PF04851">
    <property type="entry name" value="ResIII"/>
    <property type="match status" value="1"/>
</dbReference>